<dbReference type="AlphaFoldDB" id="A0A9J5YZN8"/>
<organism evidence="2 3">
    <name type="scientific">Solanum commersonii</name>
    <name type="common">Commerson's wild potato</name>
    <name type="synonym">Commerson's nightshade</name>
    <dbReference type="NCBI Taxonomy" id="4109"/>
    <lineage>
        <taxon>Eukaryota</taxon>
        <taxon>Viridiplantae</taxon>
        <taxon>Streptophyta</taxon>
        <taxon>Embryophyta</taxon>
        <taxon>Tracheophyta</taxon>
        <taxon>Spermatophyta</taxon>
        <taxon>Magnoliopsida</taxon>
        <taxon>eudicotyledons</taxon>
        <taxon>Gunneridae</taxon>
        <taxon>Pentapetalae</taxon>
        <taxon>asterids</taxon>
        <taxon>lamiids</taxon>
        <taxon>Solanales</taxon>
        <taxon>Solanaceae</taxon>
        <taxon>Solanoideae</taxon>
        <taxon>Solaneae</taxon>
        <taxon>Solanum</taxon>
    </lineage>
</organism>
<accession>A0A9J5YZN8</accession>
<name>A0A9J5YZN8_SOLCO</name>
<evidence type="ECO:0000256" key="1">
    <source>
        <dbReference type="SAM" id="MobiDB-lite"/>
    </source>
</evidence>
<reference evidence="2 3" key="1">
    <citation type="submission" date="2020-09" db="EMBL/GenBank/DDBJ databases">
        <title>De no assembly of potato wild relative species, Solanum commersonii.</title>
        <authorList>
            <person name="Cho K."/>
        </authorList>
    </citation>
    <scope>NUCLEOTIDE SEQUENCE [LARGE SCALE GENOMIC DNA]</scope>
    <source>
        <strain evidence="2">LZ3.2</strain>
        <tissue evidence="2">Leaf</tissue>
    </source>
</reference>
<proteinExistence type="predicted"/>
<dbReference type="Proteomes" id="UP000824120">
    <property type="component" value="Chromosome 5"/>
</dbReference>
<feature type="region of interest" description="Disordered" evidence="1">
    <location>
        <begin position="1"/>
        <end position="139"/>
    </location>
</feature>
<evidence type="ECO:0000313" key="2">
    <source>
        <dbReference type="EMBL" id="KAG5606123.1"/>
    </source>
</evidence>
<gene>
    <name evidence="2" type="ORF">H5410_027615</name>
</gene>
<dbReference type="EMBL" id="JACXVP010000005">
    <property type="protein sequence ID" value="KAG5606123.1"/>
    <property type="molecule type" value="Genomic_DNA"/>
</dbReference>
<feature type="compositionally biased region" description="Polar residues" evidence="1">
    <location>
        <begin position="1"/>
        <end position="17"/>
    </location>
</feature>
<evidence type="ECO:0000313" key="3">
    <source>
        <dbReference type="Proteomes" id="UP000824120"/>
    </source>
</evidence>
<keyword evidence="3" id="KW-1185">Reference proteome</keyword>
<protein>
    <submittedName>
        <fullName evidence="2">Uncharacterized protein</fullName>
    </submittedName>
</protein>
<feature type="compositionally biased region" description="Polar residues" evidence="1">
    <location>
        <begin position="34"/>
        <end position="46"/>
    </location>
</feature>
<sequence>MQQSKDYGREQPSSTNMEKAGKFVNFAPNDADQNDTLGNKLPSGQNVLGKDQDIVQAIGNEAHRKAGKPTHKSQDIDHQIPPPPIKISSNFDSYRPNQQRTSQTSPKPNQNRPPVNSALPKNVNHQNPGSFTPPLFSNP</sequence>
<comment type="caution">
    <text evidence="2">The sequence shown here is derived from an EMBL/GenBank/DDBJ whole genome shotgun (WGS) entry which is preliminary data.</text>
</comment>
<feature type="compositionally biased region" description="Polar residues" evidence="1">
    <location>
        <begin position="123"/>
        <end position="139"/>
    </location>
</feature>
<feature type="compositionally biased region" description="Polar residues" evidence="1">
    <location>
        <begin position="88"/>
        <end position="114"/>
    </location>
</feature>